<dbReference type="Gene3D" id="3.90.226.10">
    <property type="entry name" value="2-enoyl-CoA Hydratase, Chain A, domain 1"/>
    <property type="match status" value="1"/>
</dbReference>
<keyword evidence="2" id="KW-0843">Virulence</keyword>
<dbReference type="CDD" id="cd06558">
    <property type="entry name" value="crotonase-like"/>
    <property type="match status" value="1"/>
</dbReference>
<evidence type="ECO:0000313" key="6">
    <source>
        <dbReference type="Proteomes" id="UP001562354"/>
    </source>
</evidence>
<evidence type="ECO:0000256" key="4">
    <source>
        <dbReference type="SAM" id="MobiDB-lite"/>
    </source>
</evidence>
<evidence type="ECO:0000256" key="2">
    <source>
        <dbReference type="ARBA" id="ARBA00023026"/>
    </source>
</evidence>
<dbReference type="PANTHER" id="PTHR11941:SF158">
    <property type="entry name" value="ENOYL-COA HYDRATASE (AFU_ORTHOLOGUE AFUA_2G10650)"/>
    <property type="match status" value="1"/>
</dbReference>
<dbReference type="InterPro" id="IPR018376">
    <property type="entry name" value="Enoyl-CoA_hyd/isom_CS"/>
</dbReference>
<sequence length="280" mass="30160">MAPISWKPKFEASPPKVKHCMLSYPAPSVLLVRLNRPKELNCINSEGHAELDAVWEWLDHEPALSVGIITGTGRAFCAGADLKEWNKSTSEGKQRPQAESGFGGLSRRGGRKPVIAAVNGICFGGGCEMIVNCDLVTASSKATFALPEVKRGVVAIAGALPRIVRTIGKPRAMEMALTGRTVPAAEAERWGLINKVVGDAEGEVVDAAVEYARMIAENSPDSVIVSREGVKLGWEGLSAEEGTKELMQKWYPGLANGENIKEGLKAFVEKRKPKWIASKL</sequence>
<dbReference type="InterPro" id="IPR001753">
    <property type="entry name" value="Enoyl-CoA_hydra/iso"/>
</dbReference>
<dbReference type="RefSeq" id="XP_069196531.1">
    <property type="nucleotide sequence ID" value="XM_069344119.1"/>
</dbReference>
<feature type="region of interest" description="Disordered" evidence="4">
    <location>
        <begin position="87"/>
        <end position="107"/>
    </location>
</feature>
<comment type="caution">
    <text evidence="5">The sequence shown here is derived from an EMBL/GenBank/DDBJ whole genome shotgun (WGS) entry which is preliminary data.</text>
</comment>
<name>A0ABR3P248_9PEZI</name>
<organism evidence="5 6">
    <name type="scientific">Neodothiora populina</name>
    <dbReference type="NCBI Taxonomy" id="2781224"/>
    <lineage>
        <taxon>Eukaryota</taxon>
        <taxon>Fungi</taxon>
        <taxon>Dikarya</taxon>
        <taxon>Ascomycota</taxon>
        <taxon>Pezizomycotina</taxon>
        <taxon>Dothideomycetes</taxon>
        <taxon>Dothideomycetidae</taxon>
        <taxon>Dothideales</taxon>
        <taxon>Dothioraceae</taxon>
        <taxon>Neodothiora</taxon>
    </lineage>
</organism>
<dbReference type="Pfam" id="PF00378">
    <property type="entry name" value="ECH_1"/>
    <property type="match status" value="1"/>
</dbReference>
<dbReference type="SUPFAM" id="SSF52096">
    <property type="entry name" value="ClpP/crotonase"/>
    <property type="match status" value="1"/>
</dbReference>
<gene>
    <name evidence="5" type="ORF">AAFC00_004472</name>
</gene>
<evidence type="ECO:0008006" key="7">
    <source>
        <dbReference type="Google" id="ProtNLM"/>
    </source>
</evidence>
<evidence type="ECO:0000313" key="5">
    <source>
        <dbReference type="EMBL" id="KAL1296849.1"/>
    </source>
</evidence>
<dbReference type="EMBL" id="JBFMKM010000016">
    <property type="protein sequence ID" value="KAL1296849.1"/>
    <property type="molecule type" value="Genomic_DNA"/>
</dbReference>
<dbReference type="GeneID" id="95978172"/>
<protein>
    <recommendedName>
        <fullName evidence="7">Enoyl-CoA hydratase</fullName>
    </recommendedName>
</protein>
<evidence type="ECO:0000256" key="3">
    <source>
        <dbReference type="RuleBase" id="RU003707"/>
    </source>
</evidence>
<dbReference type="PROSITE" id="PS00166">
    <property type="entry name" value="ENOYL_COA_HYDRATASE"/>
    <property type="match status" value="1"/>
</dbReference>
<comment type="similarity">
    <text evidence="1 3">Belongs to the enoyl-CoA hydratase/isomerase family.</text>
</comment>
<accession>A0ABR3P248</accession>
<evidence type="ECO:0000256" key="1">
    <source>
        <dbReference type="ARBA" id="ARBA00005254"/>
    </source>
</evidence>
<feature type="compositionally biased region" description="Basic and acidic residues" evidence="4">
    <location>
        <begin position="87"/>
        <end position="96"/>
    </location>
</feature>
<dbReference type="InterPro" id="IPR029045">
    <property type="entry name" value="ClpP/crotonase-like_dom_sf"/>
</dbReference>
<dbReference type="PANTHER" id="PTHR11941">
    <property type="entry name" value="ENOYL-COA HYDRATASE-RELATED"/>
    <property type="match status" value="1"/>
</dbReference>
<proteinExistence type="inferred from homology"/>
<reference evidence="5 6" key="1">
    <citation type="submission" date="2024-07" db="EMBL/GenBank/DDBJ databases">
        <title>Draft sequence of the Neodothiora populina.</title>
        <authorList>
            <person name="Drown D.D."/>
            <person name="Schuette U.S."/>
            <person name="Buechlein A.B."/>
            <person name="Rusch D.R."/>
            <person name="Winton L.W."/>
            <person name="Adams G.A."/>
        </authorList>
    </citation>
    <scope>NUCLEOTIDE SEQUENCE [LARGE SCALE GENOMIC DNA]</scope>
    <source>
        <strain evidence="5 6">CPC 39397</strain>
    </source>
</reference>
<dbReference type="Proteomes" id="UP001562354">
    <property type="component" value="Unassembled WGS sequence"/>
</dbReference>
<keyword evidence="6" id="KW-1185">Reference proteome</keyword>